<gene>
    <name evidence="3" type="ORF">PSALAMII_LOCUS4708</name>
</gene>
<keyword evidence="2" id="KW-0732">Signal</keyword>
<dbReference type="EMBL" id="CAJVPG010000189">
    <property type="protein sequence ID" value="CAG8370640.1"/>
    <property type="molecule type" value="Genomic_DNA"/>
</dbReference>
<comment type="caution">
    <text evidence="3">The sequence shown here is derived from an EMBL/GenBank/DDBJ whole genome shotgun (WGS) entry which is preliminary data.</text>
</comment>
<feature type="region of interest" description="Disordered" evidence="1">
    <location>
        <begin position="108"/>
        <end position="170"/>
    </location>
</feature>
<evidence type="ECO:0000313" key="3">
    <source>
        <dbReference type="EMBL" id="CAG8370640.1"/>
    </source>
</evidence>
<sequence>MMSQCKVLIAFTFALLSQSTLYLRPCADASTRYIRQIPMAYTTVCLSASEHGERIALVNWISGVQWVAPRCSRMASGDFSSLIIRQAPRNSDVSGWLMAGEPTFAVGHVVSPNRRARRKATNREDKTGYTEAQPSQLKSQKKIPSDTVPSDPTPHCSGVRHIRTSGNQASGNIRSYQVGIRNVSFGTEFGGFGSQSPVSLSKPKKYPESRICIGCH</sequence>
<feature type="signal peptide" evidence="2">
    <location>
        <begin position="1"/>
        <end position="22"/>
    </location>
</feature>
<evidence type="ECO:0000256" key="2">
    <source>
        <dbReference type="SAM" id="SignalP"/>
    </source>
</evidence>
<dbReference type="AlphaFoldDB" id="A0A9W4IZ51"/>
<evidence type="ECO:0000313" key="4">
    <source>
        <dbReference type="Proteomes" id="UP001152649"/>
    </source>
</evidence>
<dbReference type="Proteomes" id="UP001152649">
    <property type="component" value="Unassembled WGS sequence"/>
</dbReference>
<accession>A0A9W4IZ51</accession>
<dbReference type="OrthoDB" id="10251642at2759"/>
<organism evidence="3 4">
    <name type="scientific">Penicillium salamii</name>
    <dbReference type="NCBI Taxonomy" id="1612424"/>
    <lineage>
        <taxon>Eukaryota</taxon>
        <taxon>Fungi</taxon>
        <taxon>Dikarya</taxon>
        <taxon>Ascomycota</taxon>
        <taxon>Pezizomycotina</taxon>
        <taxon>Eurotiomycetes</taxon>
        <taxon>Eurotiomycetidae</taxon>
        <taxon>Eurotiales</taxon>
        <taxon>Aspergillaceae</taxon>
        <taxon>Penicillium</taxon>
    </lineage>
</organism>
<protein>
    <recommendedName>
        <fullName evidence="5">Secreted protein</fullName>
    </recommendedName>
</protein>
<reference evidence="3" key="1">
    <citation type="submission" date="2021-07" db="EMBL/GenBank/DDBJ databases">
        <authorList>
            <person name="Branca A.L. A."/>
        </authorList>
    </citation>
    <scope>NUCLEOTIDE SEQUENCE</scope>
</reference>
<keyword evidence="4" id="KW-1185">Reference proteome</keyword>
<proteinExistence type="predicted"/>
<evidence type="ECO:0000256" key="1">
    <source>
        <dbReference type="SAM" id="MobiDB-lite"/>
    </source>
</evidence>
<feature type="chain" id="PRO_5040839185" description="Secreted protein" evidence="2">
    <location>
        <begin position="23"/>
        <end position="216"/>
    </location>
</feature>
<evidence type="ECO:0008006" key="5">
    <source>
        <dbReference type="Google" id="ProtNLM"/>
    </source>
</evidence>
<name>A0A9W4IZ51_9EURO</name>